<proteinExistence type="predicted"/>
<dbReference type="PROSITE" id="PS50002">
    <property type="entry name" value="SH3"/>
    <property type="match status" value="1"/>
</dbReference>
<name>A0AAV2RT85_MEGNR</name>
<dbReference type="Pfam" id="PF00018">
    <property type="entry name" value="SH3_1"/>
    <property type="match status" value="1"/>
</dbReference>
<accession>A0AAV2RT85</accession>
<evidence type="ECO:0000313" key="8">
    <source>
        <dbReference type="Proteomes" id="UP001497623"/>
    </source>
</evidence>
<organism evidence="7 8">
    <name type="scientific">Meganyctiphanes norvegica</name>
    <name type="common">Northern krill</name>
    <name type="synonym">Thysanopoda norvegica</name>
    <dbReference type="NCBI Taxonomy" id="48144"/>
    <lineage>
        <taxon>Eukaryota</taxon>
        <taxon>Metazoa</taxon>
        <taxon>Ecdysozoa</taxon>
        <taxon>Arthropoda</taxon>
        <taxon>Crustacea</taxon>
        <taxon>Multicrustacea</taxon>
        <taxon>Malacostraca</taxon>
        <taxon>Eumalacostraca</taxon>
        <taxon>Eucarida</taxon>
        <taxon>Euphausiacea</taxon>
        <taxon>Euphausiidae</taxon>
        <taxon>Meganyctiphanes</taxon>
    </lineage>
</organism>
<keyword evidence="2 3" id="KW-0727">SH2 domain</keyword>
<dbReference type="InterPro" id="IPR036860">
    <property type="entry name" value="SH2_dom_sf"/>
</dbReference>
<evidence type="ECO:0000259" key="5">
    <source>
        <dbReference type="PROSITE" id="PS50001"/>
    </source>
</evidence>
<dbReference type="PROSITE" id="PS50001">
    <property type="entry name" value="SH2"/>
    <property type="match status" value="1"/>
</dbReference>
<dbReference type="EMBL" id="CAXKWB010031243">
    <property type="protein sequence ID" value="CAL4139167.1"/>
    <property type="molecule type" value="Genomic_DNA"/>
</dbReference>
<dbReference type="Proteomes" id="UP001497623">
    <property type="component" value="Unassembled WGS sequence"/>
</dbReference>
<comment type="caution">
    <text evidence="7">The sequence shown here is derived from an EMBL/GenBank/DDBJ whole genome shotgun (WGS) entry which is preliminary data.</text>
</comment>
<feature type="non-terminal residue" evidence="7">
    <location>
        <position position="106"/>
    </location>
</feature>
<evidence type="ECO:0000256" key="1">
    <source>
        <dbReference type="ARBA" id="ARBA00022443"/>
    </source>
</evidence>
<evidence type="ECO:0000256" key="3">
    <source>
        <dbReference type="PROSITE-ProRule" id="PRU00191"/>
    </source>
</evidence>
<dbReference type="PRINTS" id="PR00452">
    <property type="entry name" value="SH3DOMAIN"/>
</dbReference>
<evidence type="ECO:0000256" key="2">
    <source>
        <dbReference type="ARBA" id="ARBA00022999"/>
    </source>
</evidence>
<dbReference type="SUPFAM" id="SSF50044">
    <property type="entry name" value="SH3-domain"/>
    <property type="match status" value="1"/>
</dbReference>
<evidence type="ECO:0000256" key="4">
    <source>
        <dbReference type="PROSITE-ProRule" id="PRU00192"/>
    </source>
</evidence>
<dbReference type="SMART" id="SM00326">
    <property type="entry name" value="SH3"/>
    <property type="match status" value="1"/>
</dbReference>
<feature type="domain" description="SH2" evidence="5">
    <location>
        <begin position="60"/>
        <end position="106"/>
    </location>
</feature>
<keyword evidence="8" id="KW-1185">Reference proteome</keyword>
<dbReference type="InterPro" id="IPR043539">
    <property type="entry name" value="Grb2-like"/>
</dbReference>
<evidence type="ECO:0000313" key="7">
    <source>
        <dbReference type="EMBL" id="CAL4139167.1"/>
    </source>
</evidence>
<dbReference type="PRINTS" id="PR00401">
    <property type="entry name" value="SH2DOMAIN"/>
</dbReference>
<dbReference type="AlphaFoldDB" id="A0AAV2RT85"/>
<dbReference type="InterPro" id="IPR001452">
    <property type="entry name" value="SH3_domain"/>
</dbReference>
<evidence type="ECO:0000259" key="6">
    <source>
        <dbReference type="PROSITE" id="PS50002"/>
    </source>
</evidence>
<dbReference type="Pfam" id="PF00017">
    <property type="entry name" value="SH2"/>
    <property type="match status" value="1"/>
</dbReference>
<dbReference type="InterPro" id="IPR036028">
    <property type="entry name" value="SH3-like_dom_sf"/>
</dbReference>
<dbReference type="GO" id="GO:0048468">
    <property type="term" value="P:cell development"/>
    <property type="evidence" value="ECO:0007669"/>
    <property type="project" value="UniProtKB-ARBA"/>
</dbReference>
<dbReference type="Gene3D" id="3.30.505.10">
    <property type="entry name" value="SH2 domain"/>
    <property type="match status" value="1"/>
</dbReference>
<dbReference type="Gene3D" id="2.30.30.40">
    <property type="entry name" value="SH3 Domains"/>
    <property type="match status" value="1"/>
</dbReference>
<reference evidence="7 8" key="1">
    <citation type="submission" date="2024-05" db="EMBL/GenBank/DDBJ databases">
        <authorList>
            <person name="Wallberg A."/>
        </authorList>
    </citation>
    <scope>NUCLEOTIDE SEQUENCE [LARGE SCALE GENOMIC DNA]</scope>
</reference>
<gene>
    <name evidence="7" type="ORF">MNOR_LOCUS28392</name>
</gene>
<sequence>MEATGLHDFTSTAEDELSFFKGQKLKIMSMGDDENWCTAEIADRRGMVPSNYIKIAENSWYHGKINRTEAETVLINKHEGAFLIRDSQSGEKMGAFSLSVKSSQQL</sequence>
<dbReference type="PANTHER" id="PTHR46037">
    <property type="entry name" value="PROTEIN ENHANCER OF SEVENLESS 2B"/>
    <property type="match status" value="1"/>
</dbReference>
<protein>
    <submittedName>
        <fullName evidence="7">Uncharacterized protein</fullName>
    </submittedName>
</protein>
<keyword evidence="1 4" id="KW-0728">SH3 domain</keyword>
<dbReference type="InterPro" id="IPR000980">
    <property type="entry name" value="SH2"/>
</dbReference>
<feature type="domain" description="SH3" evidence="6">
    <location>
        <begin position="1"/>
        <end position="58"/>
    </location>
</feature>